<dbReference type="AlphaFoldDB" id="A0A2A4G5X1"/>
<dbReference type="PROSITE" id="PS50268">
    <property type="entry name" value="CADHERIN_2"/>
    <property type="match status" value="6"/>
</dbReference>
<proteinExistence type="predicted"/>
<feature type="domain" description="Cadherin" evidence="4">
    <location>
        <begin position="42"/>
        <end position="142"/>
    </location>
</feature>
<dbReference type="Pfam" id="PF00028">
    <property type="entry name" value="Cadherin"/>
    <property type="match status" value="6"/>
</dbReference>
<dbReference type="InterPro" id="IPR015919">
    <property type="entry name" value="Cadherin-like_sf"/>
</dbReference>
<feature type="domain" description="Cadherin" evidence="4">
    <location>
        <begin position="339"/>
        <end position="439"/>
    </location>
</feature>
<dbReference type="PROSITE" id="PS50093">
    <property type="entry name" value="PKD"/>
    <property type="match status" value="1"/>
</dbReference>
<keyword evidence="2" id="KW-0472">Membrane</keyword>
<keyword evidence="6" id="KW-1185">Reference proteome</keyword>
<dbReference type="InterPro" id="IPR002126">
    <property type="entry name" value="Cadherin-like_dom"/>
</dbReference>
<dbReference type="Gene3D" id="2.60.40.10">
    <property type="entry name" value="Immunoglobulins"/>
    <property type="match status" value="1"/>
</dbReference>
<dbReference type="SUPFAM" id="SSF49299">
    <property type="entry name" value="PKD domain"/>
    <property type="match status" value="1"/>
</dbReference>
<dbReference type="InterPro" id="IPR035986">
    <property type="entry name" value="PKD_dom_sf"/>
</dbReference>
<dbReference type="InterPro" id="IPR005046">
    <property type="entry name" value="DUF285"/>
</dbReference>
<dbReference type="Proteomes" id="UP000219559">
    <property type="component" value="Unassembled WGS sequence"/>
</dbReference>
<dbReference type="Gene3D" id="2.60.40.60">
    <property type="entry name" value="Cadherins"/>
    <property type="match status" value="6"/>
</dbReference>
<dbReference type="InterPro" id="IPR013783">
    <property type="entry name" value="Ig-like_fold"/>
</dbReference>
<protein>
    <recommendedName>
        <fullName evidence="7">Cadherin domain-containing protein</fullName>
    </recommendedName>
</protein>
<dbReference type="EMBL" id="NBWU01000004">
    <property type="protein sequence ID" value="PCE63833.1"/>
    <property type="molecule type" value="Genomic_DNA"/>
</dbReference>
<feature type="domain" description="Cadherin" evidence="4">
    <location>
        <begin position="240"/>
        <end position="340"/>
    </location>
</feature>
<dbReference type="PROSITE" id="PS51257">
    <property type="entry name" value="PROKAR_LIPOPROTEIN"/>
    <property type="match status" value="1"/>
</dbReference>
<sequence>MHTKQTLNMKKQIPQWLLVLFILVGTIISCSKDDEAPNTAPEIEEQAFSIAEDVAANASVGRVEATDAESDELTFAITTNDDNAFTINESTGELSVSESASIDYETKTSYTLTITVNDGELDASSTITVNITDVAENVAPVVAAQSFNLSEDTGAGALIGTIIATDENADPLSFTISINDDDAVSIDGSTGELFLTDSTTLDFETKDVYTITVLVSDGELETEVNITINITDVDENTAPVMVAQEFSLVENTGAGFLVGTIVATDDGTEPLSFAIKTNDDDAFTLDESSGEIFVSNTGSFDYETKNVYSLVVVVSDGVFETEAVVTINITDVDENTAPVVTAQTFSIAEDSASGIAIGTVMATDAESNTLSFSIKTNDDDAFEINTSTGELTLATSSNLDFETKNSYTIVVVVSDGVLETEATVTIAITDVEDNTAPAVDAQTFNIAEDSASGTAIGTVIATDAESNTLSFSIKTNDDDAFEIDEATGELSLSSTATIDFETKNEYTIVVLVSDGTLETEATISILVTDVAENTAPTVANTSFTINEGLAAAVVFGNINATDPDQGQSLNYSITTNSNGIFAISNTGDLSIASGMSVNYNTAASHTITVSVTDGIDTTTADITINVAKPVSWDDALIIDFTVTSANATIQLPTLNVPGFDFHVDWGDGSIENDLTNTANHTFSAPGTYTVKITGVLPMLPLSRSNGTTKAATIDIKQWGNIKWRVVSSMFAGLKKLIISATDAPDLSRVNRMDNMFQYCVNFNSNISHWDVSRVEHMNGTFAGTHKFTGDLSNWDVSRVKTFGGMFQFRNNSATHGIENWNVSSAENLSYMFSDSNFNGDISGWNTSGVKFFTGIFSNNKQFNQDISGWNVKKGTQFINLFKGATAFNQDLGDWNVYSATTLNGMFSNSGMSRANYMATLEGWATDTMTVNNMSLSADGLIYCNSMNSGRTNLINNKGWTFSGDTEDCSN</sequence>
<feature type="domain" description="Cadherin" evidence="4">
    <location>
        <begin position="537"/>
        <end position="626"/>
    </location>
</feature>
<accession>A0A2A4G5X1</accession>
<dbReference type="Pfam" id="PF03382">
    <property type="entry name" value="DUF285"/>
    <property type="match status" value="2"/>
</dbReference>
<dbReference type="InterPro" id="IPR011889">
    <property type="entry name" value="Liste_lipo_26"/>
</dbReference>
<keyword evidence="1" id="KW-0812">Transmembrane</keyword>
<reference evidence="5 6" key="1">
    <citation type="submission" date="2017-04" db="EMBL/GenBank/DDBJ databases">
        <title>A new member of the family Flavobacteriaceae isolated from ascidians.</title>
        <authorList>
            <person name="Chen L."/>
        </authorList>
    </citation>
    <scope>NUCLEOTIDE SEQUENCE [LARGE SCALE GENOMIC DNA]</scope>
    <source>
        <strain evidence="5 6">HQA918</strain>
    </source>
</reference>
<evidence type="ECO:0000313" key="6">
    <source>
        <dbReference type="Proteomes" id="UP000219559"/>
    </source>
</evidence>
<gene>
    <name evidence="5" type="ORF">B7P33_11220</name>
</gene>
<dbReference type="NCBIfam" id="TIGR02167">
    <property type="entry name" value="Liste_lipo_26"/>
    <property type="match status" value="1"/>
</dbReference>
<dbReference type="PANTHER" id="PTHR24026">
    <property type="entry name" value="FAT ATYPICAL CADHERIN-RELATED"/>
    <property type="match status" value="1"/>
</dbReference>
<comment type="caution">
    <text evidence="5">The sequence shown here is derived from an EMBL/GenBank/DDBJ whole genome shotgun (WGS) entry which is preliminary data.</text>
</comment>
<dbReference type="GO" id="GO:0007156">
    <property type="term" value="P:homophilic cell adhesion via plasma membrane adhesion molecules"/>
    <property type="evidence" value="ECO:0007669"/>
    <property type="project" value="InterPro"/>
</dbReference>
<feature type="domain" description="Cadherin" evidence="4">
    <location>
        <begin position="141"/>
        <end position="241"/>
    </location>
</feature>
<dbReference type="InterPro" id="IPR000601">
    <property type="entry name" value="PKD_dom"/>
</dbReference>
<feature type="domain" description="PKD" evidence="3">
    <location>
        <begin position="657"/>
        <end position="693"/>
    </location>
</feature>
<dbReference type="GO" id="GO:0005886">
    <property type="term" value="C:plasma membrane"/>
    <property type="evidence" value="ECO:0007669"/>
    <property type="project" value="UniProtKB-SubCell"/>
</dbReference>
<evidence type="ECO:0000313" key="5">
    <source>
        <dbReference type="EMBL" id="PCE63833.1"/>
    </source>
</evidence>
<evidence type="ECO:0000256" key="2">
    <source>
        <dbReference type="ARBA" id="ARBA00022989"/>
    </source>
</evidence>
<dbReference type="OrthoDB" id="9813840at2"/>
<dbReference type="CDD" id="cd11304">
    <property type="entry name" value="Cadherin_repeat"/>
    <property type="match status" value="6"/>
</dbReference>
<dbReference type="PANTHER" id="PTHR24026:SF126">
    <property type="entry name" value="PROTOCADHERIN FAT 4"/>
    <property type="match status" value="1"/>
</dbReference>
<evidence type="ECO:0008006" key="7">
    <source>
        <dbReference type="Google" id="ProtNLM"/>
    </source>
</evidence>
<dbReference type="GO" id="GO:0005509">
    <property type="term" value="F:calcium ion binding"/>
    <property type="evidence" value="ECO:0007669"/>
    <property type="project" value="InterPro"/>
</dbReference>
<feature type="domain" description="Cadherin" evidence="4">
    <location>
        <begin position="438"/>
        <end position="538"/>
    </location>
</feature>
<dbReference type="PRINTS" id="PR00205">
    <property type="entry name" value="CADHERIN"/>
</dbReference>
<keyword evidence="2" id="KW-1133">Transmembrane helix</keyword>
<organism evidence="5 6">
    <name type="scientific">Sediminicola luteus</name>
    <dbReference type="NCBI Taxonomy" id="319238"/>
    <lineage>
        <taxon>Bacteria</taxon>
        <taxon>Pseudomonadati</taxon>
        <taxon>Bacteroidota</taxon>
        <taxon>Flavobacteriia</taxon>
        <taxon>Flavobacteriales</taxon>
        <taxon>Flavobacteriaceae</taxon>
        <taxon>Sediminicola</taxon>
    </lineage>
</organism>
<dbReference type="SMART" id="SM00112">
    <property type="entry name" value="CA"/>
    <property type="match status" value="6"/>
</dbReference>
<evidence type="ECO:0000259" key="4">
    <source>
        <dbReference type="PROSITE" id="PS50268"/>
    </source>
</evidence>
<evidence type="ECO:0000259" key="3">
    <source>
        <dbReference type="PROSITE" id="PS50093"/>
    </source>
</evidence>
<dbReference type="SUPFAM" id="SSF49313">
    <property type="entry name" value="Cadherin-like"/>
    <property type="match status" value="6"/>
</dbReference>
<evidence type="ECO:0000256" key="1">
    <source>
        <dbReference type="ARBA" id="ARBA00022692"/>
    </source>
</evidence>
<name>A0A2A4G5X1_9FLAO</name>